<evidence type="ECO:0000256" key="3">
    <source>
        <dbReference type="ARBA" id="ARBA00022723"/>
    </source>
</evidence>
<keyword evidence="6" id="KW-0411">Iron-sulfur</keyword>
<keyword evidence="1" id="KW-0813">Transport</keyword>
<feature type="domain" description="4Fe-4S ferredoxin-type" evidence="8">
    <location>
        <begin position="273"/>
        <end position="302"/>
    </location>
</feature>
<dbReference type="HOGENOM" id="CLU_059333_0_0_0"/>
<keyword evidence="7" id="KW-0812">Transmembrane</keyword>
<evidence type="ECO:0000259" key="8">
    <source>
        <dbReference type="PROSITE" id="PS51379"/>
    </source>
</evidence>
<dbReference type="PANTHER" id="PTHR30176">
    <property type="entry name" value="FERREDOXIN-TYPE PROTEIN NAPH"/>
    <property type="match status" value="1"/>
</dbReference>
<organism evidence="9">
    <name type="scientific">Vecturithrix granuli</name>
    <dbReference type="NCBI Taxonomy" id="1499967"/>
    <lineage>
        <taxon>Bacteria</taxon>
        <taxon>Candidatus Moduliflexota</taxon>
        <taxon>Candidatus Vecturitrichia</taxon>
        <taxon>Candidatus Vecturitrichales</taxon>
        <taxon>Candidatus Vecturitrichaceae</taxon>
        <taxon>Candidatus Vecturithrix</taxon>
    </lineage>
</organism>
<proteinExistence type="predicted"/>
<dbReference type="GO" id="GO:0051539">
    <property type="term" value="F:4 iron, 4 sulfur cluster binding"/>
    <property type="evidence" value="ECO:0007669"/>
    <property type="project" value="UniProtKB-KW"/>
</dbReference>
<gene>
    <name evidence="9" type="ORF">U27_04531</name>
</gene>
<name>A0A081BZ09_VECG1</name>
<dbReference type="GO" id="GO:0005886">
    <property type="term" value="C:plasma membrane"/>
    <property type="evidence" value="ECO:0007669"/>
    <property type="project" value="TreeGrafter"/>
</dbReference>
<dbReference type="EMBL" id="DF820466">
    <property type="protein sequence ID" value="GAK57564.1"/>
    <property type="molecule type" value="Genomic_DNA"/>
</dbReference>
<evidence type="ECO:0000256" key="1">
    <source>
        <dbReference type="ARBA" id="ARBA00022448"/>
    </source>
</evidence>
<evidence type="ECO:0000313" key="10">
    <source>
        <dbReference type="Proteomes" id="UP000030661"/>
    </source>
</evidence>
<dbReference type="PANTHER" id="PTHR30176:SF3">
    <property type="entry name" value="FERREDOXIN-TYPE PROTEIN NAPH"/>
    <property type="match status" value="1"/>
</dbReference>
<feature type="domain" description="4Fe-4S ferredoxin-type" evidence="8">
    <location>
        <begin position="311"/>
        <end position="331"/>
    </location>
</feature>
<feature type="transmembrane region" description="Helical" evidence="7">
    <location>
        <begin position="134"/>
        <end position="161"/>
    </location>
</feature>
<dbReference type="Proteomes" id="UP000030661">
    <property type="component" value="Unassembled WGS sequence"/>
</dbReference>
<dbReference type="eggNOG" id="COG0348">
    <property type="taxonomic scope" value="Bacteria"/>
</dbReference>
<dbReference type="PROSITE" id="PS00198">
    <property type="entry name" value="4FE4S_FER_1"/>
    <property type="match status" value="2"/>
</dbReference>
<evidence type="ECO:0000256" key="6">
    <source>
        <dbReference type="ARBA" id="ARBA00023014"/>
    </source>
</evidence>
<reference evidence="9" key="1">
    <citation type="journal article" date="2015" name="PeerJ">
        <title>First genomic representation of candidate bacterial phylum KSB3 points to enhanced environmental sensing as a trigger of wastewater bulking.</title>
        <authorList>
            <person name="Sekiguchi Y."/>
            <person name="Ohashi A."/>
            <person name="Parks D.H."/>
            <person name="Yamauchi T."/>
            <person name="Tyson G.W."/>
            <person name="Hugenholtz P."/>
        </authorList>
    </citation>
    <scope>NUCLEOTIDE SEQUENCE [LARGE SCALE GENOMIC DNA]</scope>
</reference>
<keyword evidence="7" id="KW-1133">Transmembrane helix</keyword>
<evidence type="ECO:0000256" key="4">
    <source>
        <dbReference type="ARBA" id="ARBA00022982"/>
    </source>
</evidence>
<dbReference type="InterPro" id="IPR017900">
    <property type="entry name" value="4Fe4S_Fe_S_CS"/>
</dbReference>
<feature type="transmembrane region" description="Helical" evidence="7">
    <location>
        <begin position="12"/>
        <end position="32"/>
    </location>
</feature>
<protein>
    <submittedName>
        <fullName evidence="9">4Fe-4S ferredoxin iron-sulfur binding domain protein</fullName>
    </submittedName>
</protein>
<evidence type="ECO:0000256" key="2">
    <source>
        <dbReference type="ARBA" id="ARBA00022485"/>
    </source>
</evidence>
<keyword evidence="7" id="KW-0472">Membrane</keyword>
<feature type="transmembrane region" description="Helical" evidence="7">
    <location>
        <begin position="69"/>
        <end position="86"/>
    </location>
</feature>
<dbReference type="GO" id="GO:0046872">
    <property type="term" value="F:metal ion binding"/>
    <property type="evidence" value="ECO:0007669"/>
    <property type="project" value="UniProtKB-KW"/>
</dbReference>
<sequence length="380" mass="42931">MQNLSAPKIGRSLAAFIPMILLSLFAAMQAVSQTDMQMNIATAITVIYVLTLFFLIIHKKKTDTYRSMLFISIAVAFPLGFTLRVFEGRGRFMVLTFEDMLIQNAEFCHIGITQNILPLVLRNEVFFPIEAGDVIFTLMVVIGLGLMIGRGWCAWGCFWGGWEEGFSQIRKKAVIKKIPPKLRFLPFAVLLVTALVSARLFTSFYCFWLCPFKTVSEFVEIRTNVVMIQTILFLALFLGLVIVLPILTKKRTQCTFLCPFGAFMSLFHKINPFEIRIDPAKCNHCQHCIRICPVLAITPETLEKGTTTISCIRCARCIDTCPTGAISYHIRGTKLFVKPELKRILFLYPALFAALFIGVPAIQQCLYRIALFLSTGSFIR</sequence>
<dbReference type="InterPro" id="IPR017896">
    <property type="entry name" value="4Fe4S_Fe-S-bd"/>
</dbReference>
<dbReference type="PROSITE" id="PS51379">
    <property type="entry name" value="4FE4S_FER_2"/>
    <property type="match status" value="2"/>
</dbReference>
<feature type="transmembrane region" description="Helical" evidence="7">
    <location>
        <begin position="182"/>
        <end position="205"/>
    </location>
</feature>
<dbReference type="Pfam" id="PF13237">
    <property type="entry name" value="Fer4_10"/>
    <property type="match status" value="1"/>
</dbReference>
<accession>A0A081BZ09</accession>
<feature type="transmembrane region" description="Helical" evidence="7">
    <location>
        <begin position="225"/>
        <end position="247"/>
    </location>
</feature>
<evidence type="ECO:0000313" key="9">
    <source>
        <dbReference type="EMBL" id="GAK57564.1"/>
    </source>
</evidence>
<dbReference type="Pfam" id="PF12801">
    <property type="entry name" value="Fer4_5"/>
    <property type="match status" value="3"/>
</dbReference>
<keyword evidence="5" id="KW-0408">Iron</keyword>
<dbReference type="STRING" id="1499967.U27_04531"/>
<dbReference type="Gene3D" id="3.30.70.20">
    <property type="match status" value="1"/>
</dbReference>
<evidence type="ECO:0000256" key="7">
    <source>
        <dbReference type="SAM" id="Phobius"/>
    </source>
</evidence>
<feature type="transmembrane region" description="Helical" evidence="7">
    <location>
        <begin position="344"/>
        <end position="362"/>
    </location>
</feature>
<feature type="transmembrane region" description="Helical" evidence="7">
    <location>
        <begin position="38"/>
        <end position="57"/>
    </location>
</feature>
<evidence type="ECO:0000256" key="5">
    <source>
        <dbReference type="ARBA" id="ARBA00023004"/>
    </source>
</evidence>
<keyword evidence="2" id="KW-0004">4Fe-4S</keyword>
<dbReference type="AlphaFoldDB" id="A0A081BZ09"/>
<keyword evidence="3" id="KW-0479">Metal-binding</keyword>
<keyword evidence="10" id="KW-1185">Reference proteome</keyword>
<keyword evidence="4" id="KW-0249">Electron transport</keyword>
<dbReference type="InterPro" id="IPR051684">
    <property type="entry name" value="Electron_Trans/Redox"/>
</dbReference>
<dbReference type="SUPFAM" id="SSF54862">
    <property type="entry name" value="4Fe-4S ferredoxins"/>
    <property type="match status" value="1"/>
</dbReference>